<dbReference type="InterPro" id="IPR012677">
    <property type="entry name" value="Nucleotide-bd_a/b_plait_sf"/>
</dbReference>
<reference evidence="16 17" key="1">
    <citation type="submission" date="2011-10" db="EMBL/GenBank/DDBJ databases">
        <authorList>
            <person name="Genoscope - CEA"/>
        </authorList>
    </citation>
    <scope>NUCLEOTIDE SEQUENCE [LARGE SCALE GENOMIC DNA]</scope>
    <source>
        <strain evidence="16 17">RCC 1105</strain>
    </source>
</reference>
<evidence type="ECO:0000256" key="3">
    <source>
        <dbReference type="ARBA" id="ARBA00022664"/>
    </source>
</evidence>
<dbReference type="GO" id="GO:0008270">
    <property type="term" value="F:zinc ion binding"/>
    <property type="evidence" value="ECO:0007669"/>
    <property type="project" value="UniProtKB-KW"/>
</dbReference>
<keyword evidence="5" id="KW-0747">Spliceosome</keyword>
<evidence type="ECO:0000256" key="11">
    <source>
        <dbReference type="PROSITE-ProRule" id="PRU00176"/>
    </source>
</evidence>
<evidence type="ECO:0000313" key="17">
    <source>
        <dbReference type="Proteomes" id="UP000198341"/>
    </source>
</evidence>
<dbReference type="SUPFAM" id="SSF54928">
    <property type="entry name" value="RNA-binding domain, RBD"/>
    <property type="match status" value="1"/>
</dbReference>
<keyword evidence="4 12" id="KW-0479">Metal-binding</keyword>
<evidence type="ECO:0000256" key="8">
    <source>
        <dbReference type="ARBA" id="ARBA00022884"/>
    </source>
</evidence>
<evidence type="ECO:0000256" key="5">
    <source>
        <dbReference type="ARBA" id="ARBA00022728"/>
    </source>
</evidence>
<feature type="domain" description="C3H1-type" evidence="15">
    <location>
        <begin position="175"/>
        <end position="196"/>
    </location>
</feature>
<dbReference type="InterPro" id="IPR000571">
    <property type="entry name" value="Znf_CCCH"/>
</dbReference>
<dbReference type="GO" id="GO:0006397">
    <property type="term" value="P:mRNA processing"/>
    <property type="evidence" value="ECO:0007669"/>
    <property type="project" value="UniProtKB-KW"/>
</dbReference>
<dbReference type="EMBL" id="FO082278">
    <property type="protein sequence ID" value="CCO14063.1"/>
    <property type="molecule type" value="Genomic_DNA"/>
</dbReference>
<keyword evidence="6 12" id="KW-0863">Zinc-finger</keyword>
<gene>
    <name evidence="16" type="ORF">Bathy01g01870</name>
</gene>
<protein>
    <submittedName>
        <fullName evidence="16">Pre-mRNA-splicing factor cwc2</fullName>
    </submittedName>
</protein>
<keyword evidence="8 11" id="KW-0694">RNA-binding</keyword>
<evidence type="ECO:0000259" key="14">
    <source>
        <dbReference type="PROSITE" id="PS50102"/>
    </source>
</evidence>
<dbReference type="PROSITE" id="PS50103">
    <property type="entry name" value="ZF_C3H1"/>
    <property type="match status" value="1"/>
</dbReference>
<dbReference type="PANTHER" id="PTHR14089">
    <property type="entry name" value="PRE-MRNA-SPLICING FACTOR RBM22"/>
    <property type="match status" value="1"/>
</dbReference>
<dbReference type="STRING" id="41875.K8EXT2"/>
<feature type="domain" description="RRM" evidence="14">
    <location>
        <begin position="238"/>
        <end position="319"/>
    </location>
</feature>
<comment type="subcellular location">
    <subcellularLocation>
        <location evidence="1">Nucleus</location>
    </subcellularLocation>
</comment>
<dbReference type="Pfam" id="PF00076">
    <property type="entry name" value="RRM_1"/>
    <property type="match status" value="1"/>
</dbReference>
<dbReference type="InterPro" id="IPR035979">
    <property type="entry name" value="RBD_domain_sf"/>
</dbReference>
<keyword evidence="9" id="KW-0508">mRNA splicing</keyword>
<dbReference type="GO" id="GO:0036002">
    <property type="term" value="F:pre-mRNA binding"/>
    <property type="evidence" value="ECO:0007669"/>
    <property type="project" value="TreeGrafter"/>
</dbReference>
<evidence type="ECO:0000256" key="1">
    <source>
        <dbReference type="ARBA" id="ARBA00004123"/>
    </source>
</evidence>
<dbReference type="GO" id="GO:0017070">
    <property type="term" value="F:U6 snRNA binding"/>
    <property type="evidence" value="ECO:0007669"/>
    <property type="project" value="TreeGrafter"/>
</dbReference>
<proteinExistence type="inferred from homology"/>
<dbReference type="GeneID" id="19017922"/>
<sequence>MLEKEDDEEVYKGPSLPPPPKPSLRNGKQQQQQQQQIVKAAAAVHASLWSHNRNDATLKRSGGDDPNENDDDFAEVNENSHWWTLEARSVALSREAKVQWNPEVDLPCEDARERQMKAQTGEFNVWYGKSATTPGAMSYHDRKPAPTRCVAAFDCGTTKADALADTTENTSIYWCLHFARGRCTYGNCCEYIHRLPTGLDDAKRKDLMYDLFGRSKHALEKADNSGAGSYLRDVRTLFIYYAGSVPEHWGSDRMEREIRKDFGEWGAIEAVDVKHDRTFCFVRYKFRASAEFAKEAMEGQRIGNSKIHELPLSVRWANDDPNPVAIVRVKRERETLVADAIIRGIEKKQREMSAKDALEQKMMAQVKEGEAYPDTSAFYADDQGKKAMEDAEKEKKDEEERNRKSFKSNNVEEEEEEEEDDDDGVTFDPDDYE</sequence>
<dbReference type="KEGG" id="bpg:Bathy01g01870"/>
<dbReference type="Pfam" id="PF16131">
    <property type="entry name" value="Torus"/>
    <property type="match status" value="1"/>
</dbReference>
<dbReference type="InterPro" id="IPR000504">
    <property type="entry name" value="RRM_dom"/>
</dbReference>
<keyword evidence="7 12" id="KW-0862">Zinc</keyword>
<dbReference type="PANTHER" id="PTHR14089:SF2">
    <property type="entry name" value="PRE-MRNA-SPLICING FACTOR CWC2"/>
    <property type="match status" value="1"/>
</dbReference>
<evidence type="ECO:0000259" key="15">
    <source>
        <dbReference type="PROSITE" id="PS50103"/>
    </source>
</evidence>
<feature type="region of interest" description="Disordered" evidence="13">
    <location>
        <begin position="1"/>
        <end position="74"/>
    </location>
</feature>
<dbReference type="RefSeq" id="XP_007515184.1">
    <property type="nucleotide sequence ID" value="XM_007515122.1"/>
</dbReference>
<evidence type="ECO:0000256" key="6">
    <source>
        <dbReference type="ARBA" id="ARBA00022771"/>
    </source>
</evidence>
<dbReference type="GO" id="GO:0071006">
    <property type="term" value="C:U2-type catalytic step 1 spliceosome"/>
    <property type="evidence" value="ECO:0007669"/>
    <property type="project" value="TreeGrafter"/>
</dbReference>
<dbReference type="OrthoDB" id="10251848at2759"/>
<feature type="compositionally biased region" description="Basic and acidic residues" evidence="13">
    <location>
        <begin position="382"/>
        <end position="403"/>
    </location>
</feature>
<feature type="compositionally biased region" description="Acidic residues" evidence="13">
    <location>
        <begin position="411"/>
        <end position="433"/>
    </location>
</feature>
<keyword evidence="17" id="KW-1185">Reference proteome</keyword>
<dbReference type="Proteomes" id="UP000198341">
    <property type="component" value="Chromosome 1"/>
</dbReference>
<dbReference type="AlphaFoldDB" id="K8EXT2"/>
<evidence type="ECO:0000256" key="12">
    <source>
        <dbReference type="PROSITE-ProRule" id="PRU00723"/>
    </source>
</evidence>
<evidence type="ECO:0000256" key="7">
    <source>
        <dbReference type="ARBA" id="ARBA00022833"/>
    </source>
</evidence>
<dbReference type="eggNOG" id="KOG0118">
    <property type="taxonomic scope" value="Eukaryota"/>
</dbReference>
<keyword evidence="3" id="KW-0507">mRNA processing</keyword>
<keyword evidence="10" id="KW-0539">Nucleus</keyword>
<feature type="compositionally biased region" description="Basic and acidic residues" evidence="13">
    <location>
        <begin position="52"/>
        <end position="63"/>
    </location>
</feature>
<dbReference type="Gene3D" id="3.30.70.330">
    <property type="match status" value="1"/>
</dbReference>
<organism evidence="16 17">
    <name type="scientific">Bathycoccus prasinos</name>
    <dbReference type="NCBI Taxonomy" id="41875"/>
    <lineage>
        <taxon>Eukaryota</taxon>
        <taxon>Viridiplantae</taxon>
        <taxon>Chlorophyta</taxon>
        <taxon>Mamiellophyceae</taxon>
        <taxon>Mamiellales</taxon>
        <taxon>Bathycoccaceae</taxon>
        <taxon>Bathycoccus</taxon>
    </lineage>
</organism>
<evidence type="ECO:0000256" key="9">
    <source>
        <dbReference type="ARBA" id="ARBA00023187"/>
    </source>
</evidence>
<dbReference type="InterPro" id="IPR039171">
    <property type="entry name" value="Cwc2/Slt11"/>
</dbReference>
<evidence type="ECO:0000313" key="16">
    <source>
        <dbReference type="EMBL" id="CCO14063.1"/>
    </source>
</evidence>
<evidence type="ECO:0000256" key="2">
    <source>
        <dbReference type="ARBA" id="ARBA00008024"/>
    </source>
</evidence>
<name>K8EXT2_9CHLO</name>
<feature type="compositionally biased region" description="Acidic residues" evidence="13">
    <location>
        <begin position="65"/>
        <end position="74"/>
    </location>
</feature>
<feature type="region of interest" description="Disordered" evidence="13">
    <location>
        <begin position="369"/>
        <end position="433"/>
    </location>
</feature>
<dbReference type="GO" id="GO:0000974">
    <property type="term" value="C:Prp19 complex"/>
    <property type="evidence" value="ECO:0007669"/>
    <property type="project" value="TreeGrafter"/>
</dbReference>
<evidence type="ECO:0000256" key="13">
    <source>
        <dbReference type="SAM" id="MobiDB-lite"/>
    </source>
</evidence>
<dbReference type="PROSITE" id="PS50102">
    <property type="entry name" value="RRM"/>
    <property type="match status" value="1"/>
</dbReference>
<accession>K8EXT2</accession>
<evidence type="ECO:0000256" key="10">
    <source>
        <dbReference type="ARBA" id="ARBA00023242"/>
    </source>
</evidence>
<dbReference type="InterPro" id="IPR032297">
    <property type="entry name" value="Torus"/>
</dbReference>
<evidence type="ECO:0000256" key="4">
    <source>
        <dbReference type="ARBA" id="ARBA00022723"/>
    </source>
</evidence>
<dbReference type="GO" id="GO:0008380">
    <property type="term" value="P:RNA splicing"/>
    <property type="evidence" value="ECO:0007669"/>
    <property type="project" value="UniProtKB-KW"/>
</dbReference>
<dbReference type="GO" id="GO:0071007">
    <property type="term" value="C:U2-type catalytic step 2 spliceosome"/>
    <property type="evidence" value="ECO:0007669"/>
    <property type="project" value="TreeGrafter"/>
</dbReference>
<feature type="zinc finger region" description="C3H1-type" evidence="12">
    <location>
        <begin position="175"/>
        <end position="196"/>
    </location>
</feature>
<comment type="similarity">
    <text evidence="2">Belongs to the RRM CWC2 family.</text>
</comment>